<dbReference type="Proteomes" id="UP000077755">
    <property type="component" value="Chromosome 8"/>
</dbReference>
<name>A0AAF0XNU4_DAUCS</name>
<feature type="region of interest" description="Disordered" evidence="1">
    <location>
        <begin position="34"/>
        <end position="74"/>
    </location>
</feature>
<reference evidence="2" key="1">
    <citation type="journal article" date="2016" name="Nat. Genet.">
        <title>A high-quality carrot genome assembly provides new insights into carotenoid accumulation and asterid genome evolution.</title>
        <authorList>
            <person name="Iorizzo M."/>
            <person name="Ellison S."/>
            <person name="Senalik D."/>
            <person name="Zeng P."/>
            <person name="Satapoomin P."/>
            <person name="Huang J."/>
            <person name="Bowman M."/>
            <person name="Iovene M."/>
            <person name="Sanseverino W."/>
            <person name="Cavagnaro P."/>
            <person name="Yildiz M."/>
            <person name="Macko-Podgorni A."/>
            <person name="Moranska E."/>
            <person name="Grzebelus E."/>
            <person name="Grzebelus D."/>
            <person name="Ashrafi H."/>
            <person name="Zheng Z."/>
            <person name="Cheng S."/>
            <person name="Spooner D."/>
            <person name="Van Deynze A."/>
            <person name="Simon P."/>
        </authorList>
    </citation>
    <scope>NUCLEOTIDE SEQUENCE</scope>
    <source>
        <tissue evidence="2">Leaf</tissue>
    </source>
</reference>
<proteinExistence type="predicted"/>
<feature type="compositionally biased region" description="Basic and acidic residues" evidence="1">
    <location>
        <begin position="34"/>
        <end position="49"/>
    </location>
</feature>
<protein>
    <submittedName>
        <fullName evidence="2">Uncharacterized protein</fullName>
    </submittedName>
</protein>
<evidence type="ECO:0000256" key="1">
    <source>
        <dbReference type="SAM" id="MobiDB-lite"/>
    </source>
</evidence>
<dbReference type="EMBL" id="CP093350">
    <property type="protein sequence ID" value="WOH11531.1"/>
    <property type="molecule type" value="Genomic_DNA"/>
</dbReference>
<sequence length="136" mass="15355">MFEDEIRSQGAPLLSDIDMDKLLKDNFVTWLRNKDKTDQPGADKGKAIDIGDGADVDQNGRDDESTDSEDCDMSHPYIVVPRGGPVSKGCIYLFDWVILVEVFVRVVKDVEQDLVWKKFECHKMVGIKPNTAGYFI</sequence>
<evidence type="ECO:0000313" key="2">
    <source>
        <dbReference type="EMBL" id="WOH11531.1"/>
    </source>
</evidence>
<dbReference type="AlphaFoldDB" id="A0AAF0XNU4"/>
<reference evidence="2" key="2">
    <citation type="submission" date="2022-03" db="EMBL/GenBank/DDBJ databases">
        <title>Draft title - Genomic analysis of global carrot germplasm unveils the trajectory of domestication and the origin of high carotenoid orange carrot.</title>
        <authorList>
            <person name="Iorizzo M."/>
            <person name="Ellison S."/>
            <person name="Senalik D."/>
            <person name="Macko-Podgorni A."/>
            <person name="Grzebelus D."/>
            <person name="Bostan H."/>
            <person name="Rolling W."/>
            <person name="Curaba J."/>
            <person name="Simon P."/>
        </authorList>
    </citation>
    <scope>NUCLEOTIDE SEQUENCE</scope>
    <source>
        <tissue evidence="2">Leaf</tissue>
    </source>
</reference>
<gene>
    <name evidence="2" type="ORF">DCAR_0831018</name>
</gene>
<evidence type="ECO:0000313" key="3">
    <source>
        <dbReference type="Proteomes" id="UP000077755"/>
    </source>
</evidence>
<organism evidence="2 3">
    <name type="scientific">Daucus carota subsp. sativus</name>
    <name type="common">Carrot</name>
    <dbReference type="NCBI Taxonomy" id="79200"/>
    <lineage>
        <taxon>Eukaryota</taxon>
        <taxon>Viridiplantae</taxon>
        <taxon>Streptophyta</taxon>
        <taxon>Embryophyta</taxon>
        <taxon>Tracheophyta</taxon>
        <taxon>Spermatophyta</taxon>
        <taxon>Magnoliopsida</taxon>
        <taxon>eudicotyledons</taxon>
        <taxon>Gunneridae</taxon>
        <taxon>Pentapetalae</taxon>
        <taxon>asterids</taxon>
        <taxon>campanulids</taxon>
        <taxon>Apiales</taxon>
        <taxon>Apiaceae</taxon>
        <taxon>Apioideae</taxon>
        <taxon>Scandiceae</taxon>
        <taxon>Daucinae</taxon>
        <taxon>Daucus</taxon>
        <taxon>Daucus sect. Daucus</taxon>
    </lineage>
</organism>
<keyword evidence="3" id="KW-1185">Reference proteome</keyword>
<accession>A0AAF0XNU4</accession>